<evidence type="ECO:0000313" key="7">
    <source>
        <dbReference type="EMBL" id="KAF9073764.1"/>
    </source>
</evidence>
<dbReference type="OrthoDB" id="10267969at2759"/>
<dbReference type="GO" id="GO:0016020">
    <property type="term" value="C:membrane"/>
    <property type="evidence" value="ECO:0007669"/>
    <property type="project" value="UniProtKB-SubCell"/>
</dbReference>
<proteinExistence type="inferred from homology"/>
<sequence>MANLAVARAYQKSFHSRPNTTLAVTGGSLNALGDFIAQSYQNIYGKQDHSGPARYDIDRTLRFFCFGFAISPLIGRWNTFLERRFPLRVSPGSDKVSLKALSQRVAADQIIMAPIGLCLFLSSMGVMEGRTIPQIKQKFSDLYSPALITNWQVWPIAQLINFRFMPLSYRVPFQSTCGIFWTLYLSIINSREDHKQDRETKLRKTLDT</sequence>
<dbReference type="AlphaFoldDB" id="A0A9P5Q2U3"/>
<dbReference type="InterPro" id="IPR007248">
    <property type="entry name" value="Mpv17_PMP22"/>
</dbReference>
<evidence type="ECO:0000256" key="6">
    <source>
        <dbReference type="RuleBase" id="RU363053"/>
    </source>
</evidence>
<comment type="similarity">
    <text evidence="2 6">Belongs to the peroxisomal membrane protein PXMP2/4 family.</text>
</comment>
<dbReference type="Pfam" id="PF04117">
    <property type="entry name" value="Mpv17_PMP22"/>
    <property type="match status" value="1"/>
</dbReference>
<keyword evidence="4" id="KW-1133">Transmembrane helix</keyword>
<accession>A0A9P5Q2U3</accession>
<evidence type="ECO:0000256" key="5">
    <source>
        <dbReference type="ARBA" id="ARBA00023136"/>
    </source>
</evidence>
<dbReference type="PANTHER" id="PTHR11266">
    <property type="entry name" value="PEROXISOMAL MEMBRANE PROTEIN 2, PXMP2 MPV17"/>
    <property type="match status" value="1"/>
</dbReference>
<comment type="caution">
    <text evidence="7">The sequence shown here is derived from an EMBL/GenBank/DDBJ whole genome shotgun (WGS) entry which is preliminary data.</text>
</comment>
<dbReference type="GO" id="GO:0005739">
    <property type="term" value="C:mitochondrion"/>
    <property type="evidence" value="ECO:0007669"/>
    <property type="project" value="TreeGrafter"/>
</dbReference>
<comment type="subcellular location">
    <subcellularLocation>
        <location evidence="1">Membrane</location>
        <topology evidence="1">Multi-pass membrane protein</topology>
    </subcellularLocation>
</comment>
<name>A0A9P5Q2U3_9AGAR</name>
<keyword evidence="5" id="KW-0472">Membrane</keyword>
<evidence type="ECO:0000256" key="2">
    <source>
        <dbReference type="ARBA" id="ARBA00006824"/>
    </source>
</evidence>
<dbReference type="PANTHER" id="PTHR11266:SF50">
    <property type="entry name" value="VACUOLAR MEMBRANE PROTEIN YOR292C"/>
    <property type="match status" value="1"/>
</dbReference>
<dbReference type="EMBL" id="JADNRY010000016">
    <property type="protein sequence ID" value="KAF9073764.1"/>
    <property type="molecule type" value="Genomic_DNA"/>
</dbReference>
<dbReference type="Proteomes" id="UP000772434">
    <property type="component" value="Unassembled WGS sequence"/>
</dbReference>
<evidence type="ECO:0000256" key="4">
    <source>
        <dbReference type="ARBA" id="ARBA00022989"/>
    </source>
</evidence>
<reference evidence="7" key="1">
    <citation type="submission" date="2020-11" db="EMBL/GenBank/DDBJ databases">
        <authorList>
            <consortium name="DOE Joint Genome Institute"/>
            <person name="Ahrendt S."/>
            <person name="Riley R."/>
            <person name="Andreopoulos W."/>
            <person name="Labutti K."/>
            <person name="Pangilinan J."/>
            <person name="Ruiz-Duenas F.J."/>
            <person name="Barrasa J.M."/>
            <person name="Sanchez-Garcia M."/>
            <person name="Camarero S."/>
            <person name="Miyauchi S."/>
            <person name="Serrano A."/>
            <person name="Linde D."/>
            <person name="Babiker R."/>
            <person name="Drula E."/>
            <person name="Ayuso-Fernandez I."/>
            <person name="Pacheco R."/>
            <person name="Padilla G."/>
            <person name="Ferreira P."/>
            <person name="Barriuso J."/>
            <person name="Kellner H."/>
            <person name="Castanera R."/>
            <person name="Alfaro M."/>
            <person name="Ramirez L."/>
            <person name="Pisabarro A.G."/>
            <person name="Kuo A."/>
            <person name="Tritt A."/>
            <person name="Lipzen A."/>
            <person name="He G."/>
            <person name="Yan M."/>
            <person name="Ng V."/>
            <person name="Cullen D."/>
            <person name="Martin F."/>
            <person name="Rosso M.-N."/>
            <person name="Henrissat B."/>
            <person name="Hibbett D."/>
            <person name="Martinez A.T."/>
            <person name="Grigoriev I.V."/>
        </authorList>
    </citation>
    <scope>NUCLEOTIDE SEQUENCE</scope>
    <source>
        <strain evidence="7">AH 40177</strain>
    </source>
</reference>
<evidence type="ECO:0000256" key="1">
    <source>
        <dbReference type="ARBA" id="ARBA00004141"/>
    </source>
</evidence>
<protein>
    <submittedName>
        <fullName evidence="7">Uncharacterized protein</fullName>
    </submittedName>
</protein>
<keyword evidence="3" id="KW-0812">Transmembrane</keyword>
<keyword evidence="8" id="KW-1185">Reference proteome</keyword>
<gene>
    <name evidence="7" type="ORF">BDP27DRAFT_1215198</name>
</gene>
<organism evidence="7 8">
    <name type="scientific">Rhodocollybia butyracea</name>
    <dbReference type="NCBI Taxonomy" id="206335"/>
    <lineage>
        <taxon>Eukaryota</taxon>
        <taxon>Fungi</taxon>
        <taxon>Dikarya</taxon>
        <taxon>Basidiomycota</taxon>
        <taxon>Agaricomycotina</taxon>
        <taxon>Agaricomycetes</taxon>
        <taxon>Agaricomycetidae</taxon>
        <taxon>Agaricales</taxon>
        <taxon>Marasmiineae</taxon>
        <taxon>Omphalotaceae</taxon>
        <taxon>Rhodocollybia</taxon>
    </lineage>
</organism>
<evidence type="ECO:0000256" key="3">
    <source>
        <dbReference type="ARBA" id="ARBA00022692"/>
    </source>
</evidence>
<evidence type="ECO:0000313" key="8">
    <source>
        <dbReference type="Proteomes" id="UP000772434"/>
    </source>
</evidence>